<dbReference type="Pfam" id="PF04412">
    <property type="entry name" value="AcnX"/>
    <property type="match status" value="1"/>
</dbReference>
<organism evidence="12 13">
    <name type="scientific">Methanobrevibacter curvatus</name>
    <dbReference type="NCBI Taxonomy" id="49547"/>
    <lineage>
        <taxon>Archaea</taxon>
        <taxon>Methanobacteriati</taxon>
        <taxon>Methanobacteriota</taxon>
        <taxon>Methanomada group</taxon>
        <taxon>Methanobacteria</taxon>
        <taxon>Methanobacteriales</taxon>
        <taxon>Methanobacteriaceae</taxon>
        <taxon>Methanobrevibacter</taxon>
    </lineage>
</organism>
<dbReference type="GO" id="GO:0016829">
    <property type="term" value="F:lyase activity"/>
    <property type="evidence" value="ECO:0007669"/>
    <property type="project" value="UniProtKB-KW"/>
</dbReference>
<evidence type="ECO:0000256" key="5">
    <source>
        <dbReference type="ARBA" id="ARBA00045120"/>
    </source>
</evidence>
<evidence type="ECO:0000259" key="11">
    <source>
        <dbReference type="Pfam" id="PF04412"/>
    </source>
</evidence>
<evidence type="ECO:0000256" key="7">
    <source>
        <dbReference type="ARBA" id="ARBA00046333"/>
    </source>
</evidence>
<protein>
    <recommendedName>
        <fullName evidence="10">Phosphomevalonate dehydratase large subunit</fullName>
        <ecNumber evidence="9">4.2.1.182</ecNumber>
    </recommendedName>
</protein>
<name>A0A166C6Y3_9EURY</name>
<keyword evidence="2" id="KW-0408">Iron</keyword>
<accession>A0A166C6Y3</accession>
<comment type="similarity">
    <text evidence="7">Belongs to the AcnX type II large subunit family.</text>
</comment>
<dbReference type="OrthoDB" id="25253at2157"/>
<dbReference type="PANTHER" id="PTHR36577">
    <property type="entry name" value="DUF521 DOMAIN PROTEIN (AFU_ORTHOLOGUE AFUA_6G00490)"/>
    <property type="match status" value="1"/>
</dbReference>
<sequence>MFLNKEEEKMYAGEYGETIKKSMEILTALGDIYEASNLVDITSAQVSGVSYKTIGEAGLKYLEDLSKNESIETKVPSTLNPAGIDLDRWREYGFPEDFSKKQLKIIESYKKLGISTTCTCTPYLIGNLPRYRDHIAWSESSAVAYSNSVIGSRTNREGGPGALAAAICGKTALYGYHLKENRVANLLVELDNKISGIDYGTMGYIVGQAVGDGVPYFILKNKSTNNDLKSLGAALASSGAVALYHVENETPEYKMAKNGSDFNSLEKINLKNSDIVDAKKSLSTTDDTPDLVVLGCPHASLDEIKDISNFLKGKKIKNDLWICTSINIKAASDRMGYTKIINESGAKIYCDTCMVVAPIELMGYKTIGVNSAKAANYVPNMNGLDVVYDDYKNLIKF</sequence>
<comment type="pathway">
    <text evidence="1">Isoprenoid biosynthesis; isopentenyl diphosphate biosynthesis via mevalonate pathway.</text>
</comment>
<evidence type="ECO:0000256" key="9">
    <source>
        <dbReference type="ARBA" id="ARBA00047176"/>
    </source>
</evidence>
<evidence type="ECO:0000256" key="4">
    <source>
        <dbReference type="ARBA" id="ARBA00023239"/>
    </source>
</evidence>
<evidence type="ECO:0000256" key="3">
    <source>
        <dbReference type="ARBA" id="ARBA00023229"/>
    </source>
</evidence>
<comment type="catalytic activity">
    <reaction evidence="5">
        <text>(R)-5-phosphomevalonate = (2E)-3-methyl-5-phosphooxypent-2-enoate + H2O</text>
        <dbReference type="Rhea" id="RHEA:78975"/>
        <dbReference type="ChEBI" id="CHEBI:15377"/>
        <dbReference type="ChEBI" id="CHEBI:58146"/>
        <dbReference type="ChEBI" id="CHEBI:229665"/>
        <dbReference type="EC" id="4.2.1.182"/>
    </reaction>
    <physiologicalReaction direction="left-to-right" evidence="5">
        <dbReference type="Rhea" id="RHEA:78976"/>
    </physiologicalReaction>
</comment>
<evidence type="ECO:0000256" key="2">
    <source>
        <dbReference type="ARBA" id="ARBA00023004"/>
    </source>
</evidence>
<dbReference type="GO" id="GO:0008299">
    <property type="term" value="P:isoprenoid biosynthetic process"/>
    <property type="evidence" value="ECO:0007669"/>
    <property type="project" value="UniProtKB-KW"/>
</dbReference>
<dbReference type="STRING" id="49547.MBCUR_12860"/>
<evidence type="ECO:0000256" key="10">
    <source>
        <dbReference type="ARBA" id="ARBA00047196"/>
    </source>
</evidence>
<reference evidence="12 13" key="1">
    <citation type="submission" date="2016-04" db="EMBL/GenBank/DDBJ databases">
        <title>Genome sequence of Methanobrevibacter curvatus DSM 11111.</title>
        <authorList>
            <person name="Poehlein A."/>
            <person name="Seedorf H."/>
            <person name="Daniel R."/>
        </authorList>
    </citation>
    <scope>NUCLEOTIDE SEQUENCE [LARGE SCALE GENOMIC DNA]</scope>
    <source>
        <strain evidence="12 13">DSM 11111</strain>
    </source>
</reference>
<dbReference type="Proteomes" id="UP000077245">
    <property type="component" value="Unassembled WGS sequence"/>
</dbReference>
<evidence type="ECO:0000256" key="6">
    <source>
        <dbReference type="ARBA" id="ARBA00045299"/>
    </source>
</evidence>
<gene>
    <name evidence="12" type="ORF">MBCUR_12860</name>
</gene>
<dbReference type="EMBL" id="LWMV01000180">
    <property type="protein sequence ID" value="KZX11787.1"/>
    <property type="molecule type" value="Genomic_DNA"/>
</dbReference>
<comment type="caution">
    <text evidence="12">The sequence shown here is derived from an EMBL/GenBank/DDBJ whole genome shotgun (WGS) entry which is preliminary data.</text>
</comment>
<dbReference type="EC" id="4.2.1.182" evidence="9"/>
<comment type="function">
    <text evidence="6">Component of a hydro-lyase that catalyzes the dehydration of mevalonate 5-phosphate (MVA5P) to form trans-anhydromevalonate 5-phosphate (tAHMP). Involved in the archaeal mevalonate (MVA) pathway, which provides fundamental precursors for isoprenoid biosynthesis, such as isopentenyl diphosphate (IPP) and dimethylallyl diphosphate (DMAPP).</text>
</comment>
<comment type="subunit">
    <text evidence="8">Heterodimer composed of a large subunit (PMDh-L) and a small subunit (PMDh-S).</text>
</comment>
<dbReference type="PANTHER" id="PTHR36577:SF3">
    <property type="entry name" value="DUF521 DOMAIN PROTEIN (AFU_ORTHOLOGUE AFUA_6G00490)"/>
    <property type="match status" value="1"/>
</dbReference>
<evidence type="ECO:0000256" key="1">
    <source>
        <dbReference type="ARBA" id="ARBA00005092"/>
    </source>
</evidence>
<dbReference type="PATRIC" id="fig|49547.3.peg.1380"/>
<feature type="domain" description="Phosphomevalonate dehydratase large subunit-like" evidence="11">
    <location>
        <begin position="1"/>
        <end position="396"/>
    </location>
</feature>
<keyword evidence="3" id="KW-0414">Isoprene biosynthesis</keyword>
<dbReference type="CDD" id="cd01355">
    <property type="entry name" value="AcnX"/>
    <property type="match status" value="1"/>
</dbReference>
<dbReference type="RefSeq" id="WP_067091743.1">
    <property type="nucleotide sequence ID" value="NZ_LWMV01000180.1"/>
</dbReference>
<keyword evidence="4" id="KW-0456">Lyase</keyword>
<evidence type="ECO:0000313" key="13">
    <source>
        <dbReference type="Proteomes" id="UP000077245"/>
    </source>
</evidence>
<evidence type="ECO:0000256" key="8">
    <source>
        <dbReference type="ARBA" id="ARBA00046520"/>
    </source>
</evidence>
<dbReference type="AlphaFoldDB" id="A0A166C6Y3"/>
<keyword evidence="13" id="KW-1185">Reference proteome</keyword>
<proteinExistence type="inferred from homology"/>
<dbReference type="InterPro" id="IPR007506">
    <property type="entry name" value="PMDh-L-like_dom"/>
</dbReference>
<evidence type="ECO:0000313" key="12">
    <source>
        <dbReference type="EMBL" id="KZX11787.1"/>
    </source>
</evidence>